<evidence type="ECO:0000313" key="1">
    <source>
        <dbReference type="EMBL" id="JAD71062.1"/>
    </source>
</evidence>
<organism evidence="1">
    <name type="scientific">Arundo donax</name>
    <name type="common">Giant reed</name>
    <name type="synonym">Donax arundinaceus</name>
    <dbReference type="NCBI Taxonomy" id="35708"/>
    <lineage>
        <taxon>Eukaryota</taxon>
        <taxon>Viridiplantae</taxon>
        <taxon>Streptophyta</taxon>
        <taxon>Embryophyta</taxon>
        <taxon>Tracheophyta</taxon>
        <taxon>Spermatophyta</taxon>
        <taxon>Magnoliopsida</taxon>
        <taxon>Liliopsida</taxon>
        <taxon>Poales</taxon>
        <taxon>Poaceae</taxon>
        <taxon>PACMAD clade</taxon>
        <taxon>Arundinoideae</taxon>
        <taxon>Arundineae</taxon>
        <taxon>Arundo</taxon>
    </lineage>
</organism>
<reference evidence="1" key="2">
    <citation type="journal article" date="2015" name="Data Brief">
        <title>Shoot transcriptome of the giant reed, Arundo donax.</title>
        <authorList>
            <person name="Barrero R.A."/>
            <person name="Guerrero F.D."/>
            <person name="Moolhuijzen P."/>
            <person name="Goolsby J.A."/>
            <person name="Tidwell J."/>
            <person name="Bellgard S.E."/>
            <person name="Bellgard M.I."/>
        </authorList>
    </citation>
    <scope>NUCLEOTIDE SEQUENCE</scope>
    <source>
        <tissue evidence="1">Shoot tissue taken approximately 20 cm above the soil surface</tissue>
    </source>
</reference>
<protein>
    <submittedName>
        <fullName evidence="1">Uncharacterized protein</fullName>
    </submittedName>
</protein>
<dbReference type="AlphaFoldDB" id="A0A0A9CHS4"/>
<dbReference type="EMBL" id="GBRH01226833">
    <property type="protein sequence ID" value="JAD71062.1"/>
    <property type="molecule type" value="Transcribed_RNA"/>
</dbReference>
<proteinExistence type="predicted"/>
<sequence>MIKLLAYPWLRKPFLLPISMA</sequence>
<accession>A0A0A9CHS4</accession>
<reference evidence="1" key="1">
    <citation type="submission" date="2014-09" db="EMBL/GenBank/DDBJ databases">
        <authorList>
            <person name="Magalhaes I.L.F."/>
            <person name="Oliveira U."/>
            <person name="Santos F.R."/>
            <person name="Vidigal T.H.D.A."/>
            <person name="Brescovit A.D."/>
            <person name="Santos A.J."/>
        </authorList>
    </citation>
    <scope>NUCLEOTIDE SEQUENCE</scope>
    <source>
        <tissue evidence="1">Shoot tissue taken approximately 20 cm above the soil surface</tissue>
    </source>
</reference>
<name>A0A0A9CHS4_ARUDO</name>